<dbReference type="GO" id="GO:0016787">
    <property type="term" value="F:hydrolase activity"/>
    <property type="evidence" value="ECO:0007669"/>
    <property type="project" value="UniProtKB-KW"/>
</dbReference>
<dbReference type="Pfam" id="PF21010">
    <property type="entry name" value="HA2_C"/>
    <property type="match status" value="1"/>
</dbReference>
<dbReference type="EMBL" id="ML005292">
    <property type="protein sequence ID" value="RKP19117.1"/>
    <property type="molecule type" value="Genomic_DNA"/>
</dbReference>
<evidence type="ECO:0000256" key="7">
    <source>
        <dbReference type="ARBA" id="ARBA00047984"/>
    </source>
</evidence>
<dbReference type="InterPro" id="IPR011709">
    <property type="entry name" value="DEAD-box_helicase_OB_fold"/>
</dbReference>
<organism evidence="10 11">
    <name type="scientific">Rozella allomycis (strain CSF55)</name>
    <dbReference type="NCBI Taxonomy" id="988480"/>
    <lineage>
        <taxon>Eukaryota</taxon>
        <taxon>Fungi</taxon>
        <taxon>Fungi incertae sedis</taxon>
        <taxon>Cryptomycota</taxon>
        <taxon>Cryptomycota incertae sedis</taxon>
        <taxon>Rozella</taxon>
    </lineage>
</organism>
<dbReference type="InterPro" id="IPR014001">
    <property type="entry name" value="Helicase_ATP-bd"/>
</dbReference>
<dbReference type="Pfam" id="PF00270">
    <property type="entry name" value="DEAD"/>
    <property type="match status" value="1"/>
</dbReference>
<comment type="catalytic activity">
    <reaction evidence="7">
        <text>ATP + H2O = ADP + phosphate + H(+)</text>
        <dbReference type="Rhea" id="RHEA:13065"/>
        <dbReference type="ChEBI" id="CHEBI:15377"/>
        <dbReference type="ChEBI" id="CHEBI:15378"/>
        <dbReference type="ChEBI" id="CHEBI:30616"/>
        <dbReference type="ChEBI" id="CHEBI:43474"/>
        <dbReference type="ChEBI" id="CHEBI:456216"/>
        <dbReference type="EC" id="3.6.4.13"/>
    </reaction>
</comment>
<dbReference type="Pfam" id="PF00271">
    <property type="entry name" value="Helicase_C"/>
    <property type="match status" value="1"/>
</dbReference>
<dbReference type="InterPro" id="IPR027417">
    <property type="entry name" value="P-loop_NTPase"/>
</dbReference>
<dbReference type="Pfam" id="PF07717">
    <property type="entry name" value="OB_NTP_bind"/>
    <property type="match status" value="1"/>
</dbReference>
<sequence length="679" mass="76709">MAHFWKPGTVAPGSLIDRESEKETSESLFYNFFSSQLTIEQQRQRLPIYKHKKEILYVVDKYQVVVIVGQTGSGKTTQIPQYLYENGWCDDDKVIACTQPRRIAATSVAARVAEECQVSLGETVGYSIRFEDKTSERTRIKYMTDGSLFREAMMDPLLSKYSVIMVDEAHERSLYTDLLLGLLKKIIKKRPELRILVSSATLDAQLFCDYFTTDGITGTILSVQGRTYPVDVFYLQEKCLDYIECTIETIKKIHQLEGEGDVLCFMTGKDEIDAVISTLKSDEDSLYNNSGIKLLLLPIYAGLPVEYQFKVFEPTPKGFRKVIVATNIAEASVTIDNIVYVVDCGYNKIKIFHPETGLDTLVITRVSRASAKQRAGRAGRLKPGKAYRLYTMEDYSSMSDNSIPEIQRSNMSSVVLQLKSLGIDNIVKFPFMSPPSSEMLWRSLEFLFSLGAINEHGKLTKPLGEQLAELPVDPMLARTILASKDFYCSDDIATIVAMISVQNIFVNPSGSNSKVFDAVRRKFAVEEGDHLTYLNVFRAFAQKKGSSKWCHENFLNAKALNRAVTIRNHIIKYMKRLDIPKNTCEIDTIFIRKCLVCGFFANAAKAQPDGSYKSIKDGITLHIHPNSVLFKRVPPFVIYHDVVHTTKAFMREVTAVDPEWLADLAPHYYSFSAGKFSEH</sequence>
<dbReference type="InterPro" id="IPR002464">
    <property type="entry name" value="DNA/RNA_helicase_DEAH_CS"/>
</dbReference>
<dbReference type="GO" id="GO:0003724">
    <property type="term" value="F:RNA helicase activity"/>
    <property type="evidence" value="ECO:0007669"/>
    <property type="project" value="UniProtKB-EC"/>
</dbReference>
<evidence type="ECO:0000256" key="3">
    <source>
        <dbReference type="ARBA" id="ARBA00022741"/>
    </source>
</evidence>
<keyword evidence="3" id="KW-0547">Nucleotide-binding</keyword>
<dbReference type="CDD" id="cd18791">
    <property type="entry name" value="SF2_C_RHA"/>
    <property type="match status" value="1"/>
</dbReference>
<dbReference type="Pfam" id="PF04408">
    <property type="entry name" value="WHD_HA2"/>
    <property type="match status" value="1"/>
</dbReference>
<keyword evidence="5" id="KW-0347">Helicase</keyword>
<dbReference type="AlphaFoldDB" id="A0A4P9YHR2"/>
<dbReference type="PROSITE" id="PS00690">
    <property type="entry name" value="DEAH_ATP_HELICASE"/>
    <property type="match status" value="1"/>
</dbReference>
<accession>A0A4P9YHR2</accession>
<protein>
    <recommendedName>
        <fullName evidence="2">RNA helicase</fullName>
        <ecNumber evidence="2">3.6.4.13</ecNumber>
    </recommendedName>
</protein>
<evidence type="ECO:0000259" key="8">
    <source>
        <dbReference type="PROSITE" id="PS51192"/>
    </source>
</evidence>
<dbReference type="SMART" id="SM00847">
    <property type="entry name" value="HA2"/>
    <property type="match status" value="1"/>
</dbReference>
<name>A0A4P9YHR2_ROZAC</name>
<dbReference type="Gene3D" id="3.40.50.300">
    <property type="entry name" value="P-loop containing nucleotide triphosphate hydrolases"/>
    <property type="match status" value="2"/>
</dbReference>
<dbReference type="SMART" id="SM00490">
    <property type="entry name" value="HELICc"/>
    <property type="match status" value="1"/>
</dbReference>
<dbReference type="Proteomes" id="UP000281549">
    <property type="component" value="Unassembled WGS sequence"/>
</dbReference>
<feature type="domain" description="Helicase C-terminal" evidence="9">
    <location>
        <begin position="248"/>
        <end position="422"/>
    </location>
</feature>
<dbReference type="PANTHER" id="PTHR18934">
    <property type="entry name" value="ATP-DEPENDENT RNA HELICASE"/>
    <property type="match status" value="1"/>
</dbReference>
<dbReference type="InterPro" id="IPR011545">
    <property type="entry name" value="DEAD/DEAH_box_helicase_dom"/>
</dbReference>
<evidence type="ECO:0000313" key="11">
    <source>
        <dbReference type="Proteomes" id="UP000281549"/>
    </source>
</evidence>
<evidence type="ECO:0000313" key="10">
    <source>
        <dbReference type="EMBL" id="RKP19117.1"/>
    </source>
</evidence>
<keyword evidence="4 10" id="KW-0378">Hydrolase</keyword>
<dbReference type="PROSITE" id="PS51194">
    <property type="entry name" value="HELICASE_CTER"/>
    <property type="match status" value="1"/>
</dbReference>
<proteinExistence type="inferred from homology"/>
<dbReference type="GO" id="GO:0003723">
    <property type="term" value="F:RNA binding"/>
    <property type="evidence" value="ECO:0007669"/>
    <property type="project" value="TreeGrafter"/>
</dbReference>
<evidence type="ECO:0000256" key="4">
    <source>
        <dbReference type="ARBA" id="ARBA00022801"/>
    </source>
</evidence>
<evidence type="ECO:0000256" key="2">
    <source>
        <dbReference type="ARBA" id="ARBA00012552"/>
    </source>
</evidence>
<dbReference type="GO" id="GO:0005524">
    <property type="term" value="F:ATP binding"/>
    <property type="evidence" value="ECO:0007669"/>
    <property type="project" value="UniProtKB-KW"/>
</dbReference>
<dbReference type="InterPro" id="IPR001650">
    <property type="entry name" value="Helicase_C-like"/>
</dbReference>
<dbReference type="FunFam" id="3.40.50.300:FF:000145">
    <property type="entry name" value="probable ATP-dependent RNA helicase DHX40"/>
    <property type="match status" value="1"/>
</dbReference>
<evidence type="ECO:0000259" key="9">
    <source>
        <dbReference type="PROSITE" id="PS51194"/>
    </source>
</evidence>
<dbReference type="GO" id="GO:0071013">
    <property type="term" value="C:catalytic step 2 spliceosome"/>
    <property type="evidence" value="ECO:0007669"/>
    <property type="project" value="TreeGrafter"/>
</dbReference>
<dbReference type="SUPFAM" id="SSF52540">
    <property type="entry name" value="P-loop containing nucleoside triphosphate hydrolases"/>
    <property type="match status" value="1"/>
</dbReference>
<reference evidence="11" key="1">
    <citation type="journal article" date="2018" name="Nat. Microbiol.">
        <title>Leveraging single-cell genomics to expand the fungal tree of life.</title>
        <authorList>
            <person name="Ahrendt S.R."/>
            <person name="Quandt C.A."/>
            <person name="Ciobanu D."/>
            <person name="Clum A."/>
            <person name="Salamov A."/>
            <person name="Andreopoulos B."/>
            <person name="Cheng J.F."/>
            <person name="Woyke T."/>
            <person name="Pelin A."/>
            <person name="Henrissat B."/>
            <person name="Reynolds N.K."/>
            <person name="Benny G.L."/>
            <person name="Smith M.E."/>
            <person name="James T.Y."/>
            <person name="Grigoriev I.V."/>
        </authorList>
    </citation>
    <scope>NUCLEOTIDE SEQUENCE [LARGE SCALE GENOMIC DNA]</scope>
    <source>
        <strain evidence="11">CSF55</strain>
    </source>
</reference>
<evidence type="ECO:0000256" key="1">
    <source>
        <dbReference type="ARBA" id="ARBA00008792"/>
    </source>
</evidence>
<dbReference type="Gene3D" id="1.20.120.1080">
    <property type="match status" value="1"/>
</dbReference>
<feature type="domain" description="Helicase ATP-binding" evidence="8">
    <location>
        <begin position="56"/>
        <end position="220"/>
    </location>
</feature>
<gene>
    <name evidence="10" type="ORF">ROZALSC1DRAFT_14393</name>
</gene>
<dbReference type="PROSITE" id="PS51192">
    <property type="entry name" value="HELICASE_ATP_BIND_1"/>
    <property type="match status" value="1"/>
</dbReference>
<dbReference type="PANTHER" id="PTHR18934:SF136">
    <property type="entry name" value="ATP-DEPENDENT RNA HELICASE DHX35-RELATED"/>
    <property type="match status" value="1"/>
</dbReference>
<comment type="similarity">
    <text evidence="1">Belongs to the DEAD box helicase family. DEAH subfamily.</text>
</comment>
<dbReference type="EC" id="3.6.4.13" evidence="2"/>
<dbReference type="InterPro" id="IPR007502">
    <property type="entry name" value="Helicase-assoc_dom"/>
</dbReference>
<evidence type="ECO:0000256" key="5">
    <source>
        <dbReference type="ARBA" id="ARBA00022806"/>
    </source>
</evidence>
<evidence type="ECO:0000256" key="6">
    <source>
        <dbReference type="ARBA" id="ARBA00022840"/>
    </source>
</evidence>
<dbReference type="SMART" id="SM00487">
    <property type="entry name" value="DEXDc"/>
    <property type="match status" value="1"/>
</dbReference>
<keyword evidence="6" id="KW-0067">ATP-binding</keyword>
<dbReference type="FunFam" id="3.40.50.300:FF:000578">
    <property type="entry name" value="probable ATP-dependent RNA helicase DHX35"/>
    <property type="match status" value="1"/>
</dbReference>
<dbReference type="InterPro" id="IPR048333">
    <property type="entry name" value="HA2_WH"/>
</dbReference>